<protein>
    <submittedName>
        <fullName evidence="1">RCG24085</fullName>
    </submittedName>
</protein>
<name>A6JSS7_RAT</name>
<evidence type="ECO:0000313" key="1">
    <source>
        <dbReference type="EMBL" id="EDL91725.1"/>
    </source>
</evidence>
<proteinExistence type="predicted"/>
<dbReference type="EMBL" id="CH474000">
    <property type="protein sequence ID" value="EDL91725.1"/>
    <property type="molecule type" value="Genomic_DNA"/>
</dbReference>
<sequence>MKCSEDQAHLTFHWN</sequence>
<evidence type="ECO:0000313" key="2">
    <source>
        <dbReference type="Proteomes" id="UP000234681"/>
    </source>
</evidence>
<reference evidence="2" key="1">
    <citation type="submission" date="2005-09" db="EMBL/GenBank/DDBJ databases">
        <authorList>
            <person name="Mural R.J."/>
            <person name="Li P.W."/>
            <person name="Adams M.D."/>
            <person name="Amanatides P.G."/>
            <person name="Baden-Tillson H."/>
            <person name="Barnstead M."/>
            <person name="Chin S.H."/>
            <person name="Dew I."/>
            <person name="Evans C.A."/>
            <person name="Ferriera S."/>
            <person name="Flanigan M."/>
            <person name="Fosler C."/>
            <person name="Glodek A."/>
            <person name="Gu Z."/>
            <person name="Holt R.A."/>
            <person name="Jennings D."/>
            <person name="Kraft C.L."/>
            <person name="Lu F."/>
            <person name="Nguyen T."/>
            <person name="Nusskern D.R."/>
            <person name="Pfannkoch C.M."/>
            <person name="Sitter C."/>
            <person name="Sutton G.G."/>
            <person name="Venter J.C."/>
            <person name="Wang Z."/>
            <person name="Woodage T."/>
            <person name="Zheng X.H."/>
            <person name="Zhong F."/>
        </authorList>
    </citation>
    <scope>NUCLEOTIDE SEQUENCE [LARGE SCALE GENOMIC DNA]</scope>
    <source>
        <strain>BN</strain>
        <strain evidence="2">Sprague-Dawley</strain>
    </source>
</reference>
<dbReference type="Proteomes" id="UP000234681">
    <property type="component" value="Chromosome 13"/>
</dbReference>
<accession>A6JSS7</accession>
<gene>
    <name evidence="1" type="ORF">rCG_24085</name>
</gene>
<organism evidence="1 2">
    <name type="scientific">Rattus norvegicus</name>
    <name type="common">Rat</name>
    <dbReference type="NCBI Taxonomy" id="10116"/>
    <lineage>
        <taxon>Eukaryota</taxon>
        <taxon>Metazoa</taxon>
        <taxon>Chordata</taxon>
        <taxon>Craniata</taxon>
        <taxon>Vertebrata</taxon>
        <taxon>Euteleostomi</taxon>
        <taxon>Mammalia</taxon>
        <taxon>Eutheria</taxon>
        <taxon>Euarchontoglires</taxon>
        <taxon>Glires</taxon>
        <taxon>Rodentia</taxon>
        <taxon>Myomorpha</taxon>
        <taxon>Muroidea</taxon>
        <taxon>Muridae</taxon>
        <taxon>Murinae</taxon>
        <taxon>Rattus</taxon>
    </lineage>
</organism>